<keyword evidence="3 10" id="KW-0812">Transmembrane</keyword>
<gene>
    <name evidence="12" type="ORF">BCR32DRAFT_99206</name>
</gene>
<dbReference type="EMBL" id="MCFG01000383">
    <property type="protein sequence ID" value="ORX73516.1"/>
    <property type="molecule type" value="Genomic_DNA"/>
</dbReference>
<feature type="transmembrane region" description="Helical" evidence="10">
    <location>
        <begin position="110"/>
        <end position="129"/>
    </location>
</feature>
<reference evidence="12 13" key="1">
    <citation type="submission" date="2016-08" db="EMBL/GenBank/DDBJ databases">
        <title>A Parts List for Fungal Cellulosomes Revealed by Comparative Genomics.</title>
        <authorList>
            <consortium name="DOE Joint Genome Institute"/>
            <person name="Haitjema C.H."/>
            <person name="Gilmore S.P."/>
            <person name="Henske J.K."/>
            <person name="Solomon K.V."/>
            <person name="De Groot R."/>
            <person name="Kuo A."/>
            <person name="Mondo S.J."/>
            <person name="Salamov A.A."/>
            <person name="Labutti K."/>
            <person name="Zhao Z."/>
            <person name="Chiniquy J."/>
            <person name="Barry K."/>
            <person name="Brewer H.M."/>
            <person name="Purvine S.O."/>
            <person name="Wright A.T."/>
            <person name="Boxma B."/>
            <person name="Van Alen T."/>
            <person name="Hackstein J.H."/>
            <person name="Baker S.E."/>
            <person name="Grigoriev I.V."/>
            <person name="O'Malley M.A."/>
        </authorList>
    </citation>
    <scope>NUCLEOTIDE SEQUENCE [LARGE SCALE GENOMIC DNA]</scope>
    <source>
        <strain evidence="12 13">S4</strain>
    </source>
</reference>
<dbReference type="GO" id="GO:0006612">
    <property type="term" value="P:protein targeting to membrane"/>
    <property type="evidence" value="ECO:0007669"/>
    <property type="project" value="TreeGrafter"/>
</dbReference>
<evidence type="ECO:0000313" key="13">
    <source>
        <dbReference type="Proteomes" id="UP000193944"/>
    </source>
</evidence>
<keyword evidence="13" id="KW-1185">Reference proteome</keyword>
<accession>A0A1Y1WJX7</accession>
<dbReference type="Proteomes" id="UP000193944">
    <property type="component" value="Unassembled WGS sequence"/>
</dbReference>
<keyword evidence="2 10" id="KW-0808">Transferase</keyword>
<dbReference type="GO" id="GO:0005794">
    <property type="term" value="C:Golgi apparatus"/>
    <property type="evidence" value="ECO:0007669"/>
    <property type="project" value="TreeGrafter"/>
</dbReference>
<dbReference type="PANTHER" id="PTHR22883">
    <property type="entry name" value="ZINC FINGER DHHC DOMAIN CONTAINING PROTEIN"/>
    <property type="match status" value="1"/>
</dbReference>
<keyword evidence="4 10" id="KW-1133">Transmembrane helix</keyword>
<dbReference type="EC" id="2.3.1.225" evidence="10"/>
<evidence type="ECO:0000313" key="12">
    <source>
        <dbReference type="EMBL" id="ORX73516.1"/>
    </source>
</evidence>
<comment type="caution">
    <text evidence="12">The sequence shown here is derived from an EMBL/GenBank/DDBJ whole genome shotgun (WGS) entry which is preliminary data.</text>
</comment>
<feature type="transmembrane region" description="Helical" evidence="10">
    <location>
        <begin position="203"/>
        <end position="226"/>
    </location>
</feature>
<protein>
    <recommendedName>
        <fullName evidence="10">Palmitoyltransferase</fullName>
        <ecNumber evidence="10">2.3.1.225</ecNumber>
    </recommendedName>
</protein>
<comment type="domain">
    <text evidence="10">The DHHC domain is required for palmitoyltransferase activity.</text>
</comment>
<dbReference type="InterPro" id="IPR001594">
    <property type="entry name" value="Palmitoyltrfase_DHHC"/>
</dbReference>
<comment type="similarity">
    <text evidence="10">Belongs to the DHHC palmitoyltransferase family.</text>
</comment>
<dbReference type="GO" id="GO:0019706">
    <property type="term" value="F:protein-cysteine S-palmitoyltransferase activity"/>
    <property type="evidence" value="ECO:0007669"/>
    <property type="project" value="UniProtKB-EC"/>
</dbReference>
<evidence type="ECO:0000256" key="3">
    <source>
        <dbReference type="ARBA" id="ARBA00022692"/>
    </source>
</evidence>
<keyword evidence="6" id="KW-0564">Palmitate</keyword>
<proteinExistence type="inferred from homology"/>
<dbReference type="OrthoDB" id="9909019at2759"/>
<reference evidence="12 13" key="2">
    <citation type="submission" date="2016-08" db="EMBL/GenBank/DDBJ databases">
        <title>Pervasive Adenine N6-methylation of Active Genes in Fungi.</title>
        <authorList>
            <consortium name="DOE Joint Genome Institute"/>
            <person name="Mondo S.J."/>
            <person name="Dannebaum R.O."/>
            <person name="Kuo R.C."/>
            <person name="Labutti K."/>
            <person name="Haridas S."/>
            <person name="Kuo A."/>
            <person name="Salamov A."/>
            <person name="Ahrendt S.R."/>
            <person name="Lipzen A."/>
            <person name="Sullivan W."/>
            <person name="Andreopoulos W.B."/>
            <person name="Clum A."/>
            <person name="Lindquist E."/>
            <person name="Daum C."/>
            <person name="Ramamoorthy G.K."/>
            <person name="Gryganskyi A."/>
            <person name="Culley D."/>
            <person name="Magnuson J.K."/>
            <person name="James T.Y."/>
            <person name="O'Malley M.A."/>
            <person name="Stajich J.E."/>
            <person name="Spatafora J.W."/>
            <person name="Visel A."/>
            <person name="Grigoriev I.V."/>
        </authorList>
    </citation>
    <scope>NUCLEOTIDE SEQUENCE [LARGE SCALE GENOMIC DNA]</scope>
    <source>
        <strain evidence="12 13">S4</strain>
    </source>
</reference>
<dbReference type="PANTHER" id="PTHR22883:SF488">
    <property type="entry name" value="PALMITOYLTRANSFERASE"/>
    <property type="match status" value="1"/>
</dbReference>
<keyword evidence="7" id="KW-0449">Lipoprotein</keyword>
<dbReference type="PROSITE" id="PS50216">
    <property type="entry name" value="DHHC"/>
    <property type="match status" value="1"/>
</dbReference>
<evidence type="ECO:0000256" key="2">
    <source>
        <dbReference type="ARBA" id="ARBA00022679"/>
    </source>
</evidence>
<evidence type="ECO:0000256" key="10">
    <source>
        <dbReference type="RuleBase" id="RU079119"/>
    </source>
</evidence>
<dbReference type="AlphaFoldDB" id="A0A1Y1WJX7"/>
<dbReference type="GO" id="GO:0005783">
    <property type="term" value="C:endoplasmic reticulum"/>
    <property type="evidence" value="ECO:0007669"/>
    <property type="project" value="TreeGrafter"/>
</dbReference>
<evidence type="ECO:0000256" key="6">
    <source>
        <dbReference type="ARBA" id="ARBA00023139"/>
    </source>
</evidence>
<evidence type="ECO:0000256" key="1">
    <source>
        <dbReference type="ARBA" id="ARBA00004141"/>
    </source>
</evidence>
<feature type="transmembrane region" description="Helical" evidence="10">
    <location>
        <begin position="6"/>
        <end position="25"/>
    </location>
</feature>
<dbReference type="InterPro" id="IPR039859">
    <property type="entry name" value="PFA4/ZDH16/20/ERF2-like"/>
</dbReference>
<keyword evidence="5 10" id="KW-0472">Membrane</keyword>
<evidence type="ECO:0000256" key="9">
    <source>
        <dbReference type="ARBA" id="ARBA00048048"/>
    </source>
</evidence>
<organism evidence="12 13">
    <name type="scientific">Anaeromyces robustus</name>
    <dbReference type="NCBI Taxonomy" id="1754192"/>
    <lineage>
        <taxon>Eukaryota</taxon>
        <taxon>Fungi</taxon>
        <taxon>Fungi incertae sedis</taxon>
        <taxon>Chytridiomycota</taxon>
        <taxon>Chytridiomycota incertae sedis</taxon>
        <taxon>Neocallimastigomycetes</taxon>
        <taxon>Neocallimastigales</taxon>
        <taxon>Neocallimastigaceae</taxon>
        <taxon>Anaeromyces</taxon>
    </lineage>
</organism>
<comment type="catalytic activity">
    <reaction evidence="9 10">
        <text>L-cysteinyl-[protein] + hexadecanoyl-CoA = S-hexadecanoyl-L-cysteinyl-[protein] + CoA</text>
        <dbReference type="Rhea" id="RHEA:36683"/>
        <dbReference type="Rhea" id="RHEA-COMP:10131"/>
        <dbReference type="Rhea" id="RHEA-COMP:11032"/>
        <dbReference type="ChEBI" id="CHEBI:29950"/>
        <dbReference type="ChEBI" id="CHEBI:57287"/>
        <dbReference type="ChEBI" id="CHEBI:57379"/>
        <dbReference type="ChEBI" id="CHEBI:74151"/>
        <dbReference type="EC" id="2.3.1.225"/>
    </reaction>
</comment>
<feature type="domain" description="Palmitoyltransferase DHHC" evidence="11">
    <location>
        <begin position="157"/>
        <end position="227"/>
    </location>
</feature>
<dbReference type="GO" id="GO:0016020">
    <property type="term" value="C:membrane"/>
    <property type="evidence" value="ECO:0007669"/>
    <property type="project" value="UniProtKB-SubCell"/>
</dbReference>
<evidence type="ECO:0000256" key="5">
    <source>
        <dbReference type="ARBA" id="ARBA00023136"/>
    </source>
</evidence>
<evidence type="ECO:0000259" key="11">
    <source>
        <dbReference type="Pfam" id="PF01529"/>
    </source>
</evidence>
<keyword evidence="8 10" id="KW-0012">Acyltransferase</keyword>
<comment type="subcellular location">
    <subcellularLocation>
        <location evidence="1">Membrane</location>
        <topology evidence="1">Multi-pass membrane protein</topology>
    </subcellularLocation>
</comment>
<feature type="transmembrane region" description="Helical" evidence="10">
    <location>
        <begin position="78"/>
        <end position="98"/>
    </location>
</feature>
<dbReference type="Pfam" id="PF01529">
    <property type="entry name" value="DHHC"/>
    <property type="match status" value="1"/>
</dbReference>
<evidence type="ECO:0000256" key="7">
    <source>
        <dbReference type="ARBA" id="ARBA00023288"/>
    </source>
</evidence>
<sequence length="265" mass="30990">MSFLLILVVYITIICSFIFIMLFGPNEMFRGTIIEKIHWFVTAGALQYLLDFYEKIFGKPFNTKSKAVKIFTSFKNRFIQLFYLSISLGGIILFFYTALYRLPNQFLGPIHFYIMPVVIAFIYVSFYVASVSNPGYVTKENVDKLCKHFKYDHILFSERTCETCKLQKPARSKHCNTCGHCVAKSDHHCSWINNCVGYLNFRWFLLFLFSNIVISVYGCYLSYYIIKAKGIALGLDRGYAFNRITRQYDKIDTQKYLLVNIIIKK</sequence>
<name>A0A1Y1WJX7_9FUNG</name>
<evidence type="ECO:0000256" key="4">
    <source>
        <dbReference type="ARBA" id="ARBA00022989"/>
    </source>
</evidence>
<evidence type="ECO:0000256" key="8">
    <source>
        <dbReference type="ARBA" id="ARBA00023315"/>
    </source>
</evidence>